<evidence type="ECO:0000256" key="3">
    <source>
        <dbReference type="ARBA" id="ARBA00023098"/>
    </source>
</evidence>
<evidence type="ECO:0000313" key="6">
    <source>
        <dbReference type="EMBL" id="KAL0279341.1"/>
    </source>
</evidence>
<dbReference type="InterPro" id="IPR000873">
    <property type="entry name" value="AMP-dep_synth/lig_dom"/>
</dbReference>
<name>A0AAW2IC41_9NEOP</name>
<dbReference type="Pfam" id="PF00501">
    <property type="entry name" value="AMP-binding"/>
    <property type="match status" value="1"/>
</dbReference>
<dbReference type="GO" id="GO:0004467">
    <property type="term" value="F:long-chain fatty acid-CoA ligase activity"/>
    <property type="evidence" value="ECO:0007669"/>
    <property type="project" value="UniProtKB-EC"/>
</dbReference>
<dbReference type="Gene3D" id="3.40.50.12780">
    <property type="entry name" value="N-terminal domain of ligase-like"/>
    <property type="match status" value="2"/>
</dbReference>
<protein>
    <recommendedName>
        <fullName evidence="4">long-chain-fatty-acid--CoA ligase</fullName>
        <ecNumber evidence="4">6.2.1.3</ecNumber>
    </recommendedName>
</protein>
<feature type="domain" description="AMP-dependent synthetase/ligase" evidence="5">
    <location>
        <begin position="50"/>
        <end position="467"/>
    </location>
</feature>
<proteinExistence type="predicted"/>
<dbReference type="PANTHER" id="PTHR43272:SF32">
    <property type="entry name" value="AMP-DEPENDENT SYNTHETASE_LIGASE DOMAIN-CONTAINING PROTEIN"/>
    <property type="match status" value="1"/>
</dbReference>
<dbReference type="EMBL" id="JARGDH010000001">
    <property type="protein sequence ID" value="KAL0279341.1"/>
    <property type="molecule type" value="Genomic_DNA"/>
</dbReference>
<reference evidence="6" key="1">
    <citation type="journal article" date="2024" name="Gigascience">
        <title>Chromosome-level genome of the poultry shaft louse Menopon gallinae provides insight into the host-switching and adaptive evolution of parasitic lice.</title>
        <authorList>
            <person name="Xu Y."/>
            <person name="Ma L."/>
            <person name="Liu S."/>
            <person name="Liang Y."/>
            <person name="Liu Q."/>
            <person name="He Z."/>
            <person name="Tian L."/>
            <person name="Duan Y."/>
            <person name="Cai W."/>
            <person name="Li H."/>
            <person name="Song F."/>
        </authorList>
    </citation>
    <scope>NUCLEOTIDE SEQUENCE</scope>
    <source>
        <strain evidence="6">Cailab_2023a</strain>
    </source>
</reference>
<keyword evidence="1" id="KW-0436">Ligase</keyword>
<keyword evidence="2" id="KW-0276">Fatty acid metabolism</keyword>
<dbReference type="EC" id="6.2.1.3" evidence="4"/>
<gene>
    <name evidence="6" type="ORF">PYX00_000926</name>
</gene>
<dbReference type="InterPro" id="IPR020845">
    <property type="entry name" value="AMP-binding_CS"/>
</dbReference>
<evidence type="ECO:0000256" key="1">
    <source>
        <dbReference type="ARBA" id="ARBA00022598"/>
    </source>
</evidence>
<dbReference type="GO" id="GO:0005783">
    <property type="term" value="C:endoplasmic reticulum"/>
    <property type="evidence" value="ECO:0007669"/>
    <property type="project" value="TreeGrafter"/>
</dbReference>
<sequence length="658" mass="72076">MEKLEATNGPDEILPSTVYHTTEISKPVKIRFGETEVGKKTPISVPTVLARAAAECPDRAALGYKKNPEDKEFRVITFKEYHQLTRTVAKAFLKLGLEKFHSVCILGFNSPEWFLSCLGAIHAGGVATGIYTTNSAEATYYVLKQSGVNIAVAEDEKQVKKILAYKDQLPGLKAIIQYCGKPEEGVLSWEQLLEIGRKETDEALDSALKKIAVNQCCSLIYTSGTTGNPKGVMLSHDNCIWCATSLGQLLSLKDNERIVSYLPLSHVAAQSIDIYCALLFKVTVYFANRDALKGGLIKTLHDVRPTRFLGVPRIWEKIAEKMKSIGASAGPIKKSIAVWAKSQGLQRNTDLMKGINNPSFSYLLARAFVFSKIKANLGLDQCKSCWTGAAPLSSDIKLYFASLDVLVLDAFGMSETSGVQTLSTEYGFKLESVGRTIPGAKTKISNPDEDRQGEICLQGRHIFMGYLNDKEKTEETLDNEGWLHTGDLGKLDKDGYLFITGRLKEILITSGGENIAPVVIEQNIKAELPCLGQAVVICDKKKFLSLLVTLSCEVNPETGEASNELADTTKNWLREVGCSFNTITEVMASGPDKKILDAIQAGIDAANLKAISNAQKVQKFAVLPKDFSVATGELGPTLKLRRAVITEKYSDIIEGFYK</sequence>
<evidence type="ECO:0000256" key="4">
    <source>
        <dbReference type="ARBA" id="ARBA00026121"/>
    </source>
</evidence>
<accession>A0AAW2IC41</accession>
<dbReference type="PANTHER" id="PTHR43272">
    <property type="entry name" value="LONG-CHAIN-FATTY-ACID--COA LIGASE"/>
    <property type="match status" value="1"/>
</dbReference>
<evidence type="ECO:0000256" key="2">
    <source>
        <dbReference type="ARBA" id="ARBA00022832"/>
    </source>
</evidence>
<evidence type="ECO:0000259" key="5">
    <source>
        <dbReference type="Pfam" id="PF00501"/>
    </source>
</evidence>
<comment type="caution">
    <text evidence="6">The sequence shown here is derived from an EMBL/GenBank/DDBJ whole genome shotgun (WGS) entry which is preliminary data.</text>
</comment>
<dbReference type="SUPFAM" id="SSF56801">
    <property type="entry name" value="Acetyl-CoA synthetase-like"/>
    <property type="match status" value="1"/>
</dbReference>
<dbReference type="PROSITE" id="PS00455">
    <property type="entry name" value="AMP_BINDING"/>
    <property type="match status" value="1"/>
</dbReference>
<organism evidence="6">
    <name type="scientific">Menopon gallinae</name>
    <name type="common">poultry shaft louse</name>
    <dbReference type="NCBI Taxonomy" id="328185"/>
    <lineage>
        <taxon>Eukaryota</taxon>
        <taxon>Metazoa</taxon>
        <taxon>Ecdysozoa</taxon>
        <taxon>Arthropoda</taxon>
        <taxon>Hexapoda</taxon>
        <taxon>Insecta</taxon>
        <taxon>Pterygota</taxon>
        <taxon>Neoptera</taxon>
        <taxon>Paraneoptera</taxon>
        <taxon>Psocodea</taxon>
        <taxon>Troctomorpha</taxon>
        <taxon>Phthiraptera</taxon>
        <taxon>Amblycera</taxon>
        <taxon>Menoponidae</taxon>
        <taxon>Menopon</taxon>
    </lineage>
</organism>
<keyword evidence="3" id="KW-0443">Lipid metabolism</keyword>
<dbReference type="InterPro" id="IPR042099">
    <property type="entry name" value="ANL_N_sf"/>
</dbReference>
<dbReference type="GO" id="GO:0016020">
    <property type="term" value="C:membrane"/>
    <property type="evidence" value="ECO:0007669"/>
    <property type="project" value="TreeGrafter"/>
</dbReference>
<dbReference type="AlphaFoldDB" id="A0AAW2IC41"/>